<name>A0AAW2KKG9_SESRA</name>
<evidence type="ECO:0000313" key="1">
    <source>
        <dbReference type="EMBL" id="KAL0307294.1"/>
    </source>
</evidence>
<organism evidence="1">
    <name type="scientific">Sesamum radiatum</name>
    <name type="common">Black benniseed</name>
    <dbReference type="NCBI Taxonomy" id="300843"/>
    <lineage>
        <taxon>Eukaryota</taxon>
        <taxon>Viridiplantae</taxon>
        <taxon>Streptophyta</taxon>
        <taxon>Embryophyta</taxon>
        <taxon>Tracheophyta</taxon>
        <taxon>Spermatophyta</taxon>
        <taxon>Magnoliopsida</taxon>
        <taxon>eudicotyledons</taxon>
        <taxon>Gunneridae</taxon>
        <taxon>Pentapetalae</taxon>
        <taxon>asterids</taxon>
        <taxon>lamiids</taxon>
        <taxon>Lamiales</taxon>
        <taxon>Pedaliaceae</taxon>
        <taxon>Sesamum</taxon>
    </lineage>
</organism>
<gene>
    <name evidence="1" type="ORF">Sradi_6146700</name>
</gene>
<sequence>MPNANRKPEKHQAPPSPYKWCQVPHWLLLLDLAPQALGSGKAWYFLVPSAELSPVLLGTLQQMITMAIHEQLATLTPVRAATPSER</sequence>
<dbReference type="EMBL" id="JACGWJ010000028">
    <property type="protein sequence ID" value="KAL0307294.1"/>
    <property type="molecule type" value="Genomic_DNA"/>
</dbReference>
<protein>
    <submittedName>
        <fullName evidence="1">Uncharacterized protein</fullName>
    </submittedName>
</protein>
<reference evidence="1" key="2">
    <citation type="journal article" date="2024" name="Plant">
        <title>Genomic evolution and insights into agronomic trait innovations of Sesamum species.</title>
        <authorList>
            <person name="Miao H."/>
            <person name="Wang L."/>
            <person name="Qu L."/>
            <person name="Liu H."/>
            <person name="Sun Y."/>
            <person name="Le M."/>
            <person name="Wang Q."/>
            <person name="Wei S."/>
            <person name="Zheng Y."/>
            <person name="Lin W."/>
            <person name="Duan Y."/>
            <person name="Cao H."/>
            <person name="Xiong S."/>
            <person name="Wang X."/>
            <person name="Wei L."/>
            <person name="Li C."/>
            <person name="Ma Q."/>
            <person name="Ju M."/>
            <person name="Zhao R."/>
            <person name="Li G."/>
            <person name="Mu C."/>
            <person name="Tian Q."/>
            <person name="Mei H."/>
            <person name="Zhang T."/>
            <person name="Gao T."/>
            <person name="Zhang H."/>
        </authorList>
    </citation>
    <scope>NUCLEOTIDE SEQUENCE</scope>
    <source>
        <strain evidence="1">G02</strain>
    </source>
</reference>
<proteinExistence type="predicted"/>
<dbReference type="AlphaFoldDB" id="A0AAW2KKG9"/>
<comment type="caution">
    <text evidence="1">The sequence shown here is derived from an EMBL/GenBank/DDBJ whole genome shotgun (WGS) entry which is preliminary data.</text>
</comment>
<reference evidence="1" key="1">
    <citation type="submission" date="2020-06" db="EMBL/GenBank/DDBJ databases">
        <authorList>
            <person name="Li T."/>
            <person name="Hu X."/>
            <person name="Zhang T."/>
            <person name="Song X."/>
            <person name="Zhang H."/>
            <person name="Dai N."/>
            <person name="Sheng W."/>
            <person name="Hou X."/>
            <person name="Wei L."/>
        </authorList>
    </citation>
    <scope>NUCLEOTIDE SEQUENCE</scope>
    <source>
        <strain evidence="1">G02</strain>
        <tissue evidence="1">Leaf</tissue>
    </source>
</reference>
<accession>A0AAW2KKG9</accession>